<dbReference type="InterPro" id="IPR015943">
    <property type="entry name" value="WD40/YVTN_repeat-like_dom_sf"/>
</dbReference>
<dbReference type="PANTHER" id="PTHR14662">
    <property type="entry name" value="PARTNER AND LOCALIZER OF BRCA2"/>
    <property type="match status" value="1"/>
</dbReference>
<dbReference type="GO" id="GO:1990391">
    <property type="term" value="C:DNA repair complex"/>
    <property type="evidence" value="ECO:0007669"/>
    <property type="project" value="Ensembl"/>
</dbReference>
<dbReference type="GO" id="GO:0009887">
    <property type="term" value="P:animal organ morphogenesis"/>
    <property type="evidence" value="ECO:0007669"/>
    <property type="project" value="Ensembl"/>
</dbReference>
<reference evidence="4" key="2">
    <citation type="submission" date="2025-08" db="UniProtKB">
        <authorList>
            <consortium name="Ensembl"/>
        </authorList>
    </citation>
    <scope>IDENTIFICATION</scope>
</reference>
<dbReference type="InterPro" id="IPR031920">
    <property type="entry name" value="PALB2_WD40"/>
</dbReference>
<feature type="region of interest" description="Disordered" evidence="1">
    <location>
        <begin position="160"/>
        <end position="188"/>
    </location>
</feature>
<dbReference type="Ensembl" id="ENSMICT00000064391.1">
    <property type="protein sequence ID" value="ENSMICP00000043319.1"/>
    <property type="gene ID" value="ENSMICG00000007786.3"/>
</dbReference>
<reference evidence="4" key="1">
    <citation type="submission" date="2016-12" db="EMBL/GenBank/DDBJ databases">
        <title>Mouse lemur reference genome and diversity panel.</title>
        <authorList>
            <person name="Harris R."/>
            <person name="Larsen P."/>
            <person name="Liu Y."/>
            <person name="Hughes D.S."/>
            <person name="Murali S."/>
            <person name="Raveendran M."/>
            <person name="Korchina V."/>
            <person name="Wang M."/>
            <person name="Jhangiani S."/>
            <person name="Bandaranaike D."/>
            <person name="Bellair M."/>
            <person name="Blankenburg K."/>
            <person name="Chao H."/>
            <person name="Dahdouli M."/>
            <person name="Dinh H."/>
            <person name="Doddapaneni H."/>
            <person name="English A."/>
            <person name="Firestine M."/>
            <person name="Gnanaolivu R."/>
            <person name="Gross S."/>
            <person name="Hernandez B."/>
            <person name="Javaid M."/>
            <person name="Jayaseelan J."/>
            <person name="Jones J."/>
            <person name="Khan Z."/>
            <person name="Kovar C."/>
            <person name="Kurapati P."/>
            <person name="Le B."/>
            <person name="Lee S."/>
            <person name="Li M."/>
            <person name="Mathew T."/>
            <person name="Narasimhan A."/>
            <person name="Ngo D."/>
            <person name="Nguyen L."/>
            <person name="Okwuonu G."/>
            <person name="Ongeri F."/>
            <person name="Osuji N."/>
            <person name="Pu L.-L."/>
            <person name="Puazo M."/>
            <person name="Quiroz J."/>
            <person name="Raj R."/>
            <person name="Rajbhandari K."/>
            <person name="Reid J.G."/>
            <person name="Santibanez J."/>
            <person name="Sexton D."/>
            <person name="Skinner E."/>
            <person name="Vee V."/>
            <person name="Weissenberger G."/>
            <person name="Wu Y."/>
            <person name="Xin Y."/>
            <person name="Han Y."/>
            <person name="Campbell C."/>
            <person name="Brown A."/>
            <person name="Sullivan B."/>
            <person name="Shelton J."/>
            <person name="Brown S."/>
            <person name="Dudchenko O."/>
            <person name="Machol I."/>
            <person name="Durand N."/>
            <person name="Shamim M."/>
            <person name="Lieberman A."/>
            <person name="Muzny D.M."/>
            <person name="Richards S."/>
            <person name="Yoder A."/>
            <person name="Worley K.C."/>
            <person name="Rogers J."/>
            <person name="Gibbs R.A."/>
        </authorList>
    </citation>
    <scope>NUCLEOTIDE SEQUENCE [LARGE SCALE GENOMIC DNA]</scope>
</reference>
<dbReference type="InterPro" id="IPR036322">
    <property type="entry name" value="WD40_repeat_dom_sf"/>
</dbReference>
<protein>
    <submittedName>
        <fullName evidence="4">Partner and localizer of BRCA2</fullName>
    </submittedName>
</protein>
<evidence type="ECO:0000313" key="4">
    <source>
        <dbReference type="Ensembl" id="ENSMICP00000043319.1"/>
    </source>
</evidence>
<dbReference type="SUPFAM" id="SSF50978">
    <property type="entry name" value="WD40 repeat-like"/>
    <property type="match status" value="1"/>
</dbReference>
<dbReference type="AlphaFoldDB" id="A0A8B7HHQ2"/>
<name>A0A8B7HHQ2_MICMU</name>
<feature type="transmembrane region" description="Helical" evidence="2">
    <location>
        <begin position="20"/>
        <end position="47"/>
    </location>
</feature>
<dbReference type="GO" id="GO:0035264">
    <property type="term" value="P:multicellular organism growth"/>
    <property type="evidence" value="ECO:0007669"/>
    <property type="project" value="Ensembl"/>
</dbReference>
<dbReference type="GO" id="GO:0007498">
    <property type="term" value="P:mesoderm development"/>
    <property type="evidence" value="ECO:0007669"/>
    <property type="project" value="Ensembl"/>
</dbReference>
<dbReference type="InterPro" id="IPR042417">
    <property type="entry name" value="PALB2"/>
</dbReference>
<organism evidence="4 5">
    <name type="scientific">Microcebus murinus</name>
    <name type="common">Gray mouse lemur</name>
    <name type="synonym">Lemur murinus</name>
    <dbReference type="NCBI Taxonomy" id="30608"/>
    <lineage>
        <taxon>Eukaryota</taxon>
        <taxon>Metazoa</taxon>
        <taxon>Chordata</taxon>
        <taxon>Craniata</taxon>
        <taxon>Vertebrata</taxon>
        <taxon>Euteleostomi</taxon>
        <taxon>Mammalia</taxon>
        <taxon>Eutheria</taxon>
        <taxon>Euarchontoglires</taxon>
        <taxon>Primates</taxon>
        <taxon>Strepsirrhini</taxon>
        <taxon>Lemuriformes</taxon>
        <taxon>Cheirogaleidae</taxon>
        <taxon>Microcebus</taxon>
    </lineage>
</organism>
<keyword evidence="5" id="KW-1185">Reference proteome</keyword>
<dbReference type="RefSeq" id="XP_012635634.1">
    <property type="nucleotide sequence ID" value="XM_012780180.2"/>
</dbReference>
<dbReference type="GO" id="GO:0043066">
    <property type="term" value="P:negative regulation of apoptotic process"/>
    <property type="evidence" value="ECO:0007669"/>
    <property type="project" value="Ensembl"/>
</dbReference>
<dbReference type="GO" id="GO:0016607">
    <property type="term" value="C:nuclear speck"/>
    <property type="evidence" value="ECO:0007669"/>
    <property type="project" value="Ensembl"/>
</dbReference>
<feature type="compositionally biased region" description="Basic residues" evidence="1">
    <location>
        <begin position="172"/>
        <end position="185"/>
    </location>
</feature>
<feature type="region of interest" description="Disordered" evidence="1">
    <location>
        <begin position="468"/>
        <end position="544"/>
    </location>
</feature>
<dbReference type="Gene3D" id="2.130.10.10">
    <property type="entry name" value="YVTN repeat-like/Quinoprotein amine dehydrogenase"/>
    <property type="match status" value="1"/>
</dbReference>
<feature type="compositionally biased region" description="Basic residues" evidence="1">
    <location>
        <begin position="468"/>
        <end position="478"/>
    </location>
</feature>
<keyword evidence="2" id="KW-0812">Transmembrane</keyword>
<dbReference type="Proteomes" id="UP000694394">
    <property type="component" value="Chromosome 17"/>
</dbReference>
<evidence type="ECO:0000256" key="1">
    <source>
        <dbReference type="SAM" id="MobiDB-lite"/>
    </source>
</evidence>
<evidence type="ECO:0000256" key="2">
    <source>
        <dbReference type="SAM" id="Phobius"/>
    </source>
</evidence>
<feature type="domain" description="Partner and localiser of BRCA2 WD40" evidence="3">
    <location>
        <begin position="872"/>
        <end position="1217"/>
    </location>
</feature>
<dbReference type="EMBL" id="ABDC03020996">
    <property type="status" value="NOT_ANNOTATED_CDS"/>
    <property type="molecule type" value="Genomic_DNA"/>
</dbReference>
<dbReference type="CTD" id="79728"/>
<dbReference type="PANTHER" id="PTHR14662:SF2">
    <property type="entry name" value="PARTNER AND LOCALIZER OF BRCA2"/>
    <property type="match status" value="1"/>
</dbReference>
<feature type="compositionally biased region" description="Basic and acidic residues" evidence="1">
    <location>
        <begin position="489"/>
        <end position="498"/>
    </location>
</feature>
<dbReference type="GO" id="GO:0036342">
    <property type="term" value="P:post-anal tail morphogenesis"/>
    <property type="evidence" value="ECO:0007669"/>
    <property type="project" value="Ensembl"/>
</dbReference>
<dbReference type="FunFam" id="2.130.10.10:FF:000539">
    <property type="entry name" value="Partner and localizer of BRCA2"/>
    <property type="match status" value="1"/>
</dbReference>
<dbReference type="GO" id="GO:0001756">
    <property type="term" value="P:somitogenesis"/>
    <property type="evidence" value="ECO:0007669"/>
    <property type="project" value="Ensembl"/>
</dbReference>
<dbReference type="GO" id="GO:0003677">
    <property type="term" value="F:DNA binding"/>
    <property type="evidence" value="ECO:0007669"/>
    <property type="project" value="Ensembl"/>
</dbReference>
<dbReference type="GO" id="GO:0001833">
    <property type="term" value="P:inner cell mass cell proliferation"/>
    <property type="evidence" value="ECO:0007669"/>
    <property type="project" value="Ensembl"/>
</dbReference>
<gene>
    <name evidence="4" type="primary">PALB2</name>
</gene>
<keyword evidence="2" id="KW-0472">Membrane</keyword>
<dbReference type="GO" id="GO:0000724">
    <property type="term" value="P:double-strand break repair via homologous recombination"/>
    <property type="evidence" value="ECO:0007669"/>
    <property type="project" value="Ensembl"/>
</dbReference>
<reference evidence="4" key="3">
    <citation type="submission" date="2025-09" db="UniProtKB">
        <authorList>
            <consortium name="Ensembl"/>
        </authorList>
    </citation>
    <scope>IDENTIFICATION</scope>
</reference>
<keyword evidence="2" id="KW-1133">Transmembrane helix</keyword>
<dbReference type="GO" id="GO:0006915">
    <property type="term" value="P:apoptotic process"/>
    <property type="evidence" value="ECO:0007669"/>
    <property type="project" value="Ensembl"/>
</dbReference>
<evidence type="ECO:0000259" key="3">
    <source>
        <dbReference type="Pfam" id="PF16756"/>
    </source>
</evidence>
<accession>A0A8B7HHQ2</accession>
<dbReference type="OrthoDB" id="9936560at2759"/>
<evidence type="ECO:0000313" key="5">
    <source>
        <dbReference type="Proteomes" id="UP000694394"/>
    </source>
</evidence>
<proteinExistence type="predicted"/>
<dbReference type="GeneTree" id="ENSGT00390000014423"/>
<dbReference type="GO" id="GO:0048568">
    <property type="term" value="P:embryonic organ development"/>
    <property type="evidence" value="ECO:0007669"/>
    <property type="project" value="Ensembl"/>
</dbReference>
<sequence>MSQCYSLHYILLRDPSKHCVFMSGSHCLLSLSFYLCTCSVLLVFFFFQLKEKLAFLKREYSKTLARLQRAQKAEKVKNTIKKTAEEQDCLPQQEISPQLNHSEPKNEVSLCDKLQINTHFDEKTGEKTSITLDVEPGSFNPGDGQEGLFIQRTDDIQEHLSHRASGPDGRKRQSKMPGRSKKPQKRTFISQERECVFDTDSLILSKKRLQGEICSKNRKSPVTEIRTHLSNSPKSELPDCPGPVTETDGEGVLIPPTAKPEGSVDTLLRSTNFPKETIIPLHTSSDSSNSQYLEHKPPEGNCELIIQGLKNVSLASSVNLEAQSKKMTIFTEFPLVNKAISASGQLSRSHNLEADNSCSINEVTYNNLSANENQNLKEQNHTETSLQSSSNALDGRNECLQENEALGQSKSLGLEAISPVSTENQIYSCTMLEGLLFPAEYYVRTTRHMSNCQRKVALEAVIQSHLGVRKKGSKNKNKKASENLYLSNEKTDQSEIRLSDTYTGQSSSRSPQKLLSLTEVKSPTGPTEDNDFSRKAVTQLTGRRHRGKRKSICLSALDHHEQLLPTSGTLDINSSGEEVILHKYGNKTAIIHAKRKVQGKEGHRQKEDFLSSSDNAYLSLDNDAFSVHFHKNRMLSLKQLSSFLNITDFQLPDEDFGPLKLEKLKSSLERLIEPFESNIYGERHLKKENCITILEELIPKQIDTEIEDLEKELTVLPGKAHPKMSDLKSQPTNKDLSSSILLFTPLNTLAPEESDRPTADMCSPAFPILGTTPAFGSQACYEKVSTEGVGQTCSTPQVSLLKDTVSLAGDSTTSPPKLVTSLHVSGRQRPPTCDCDSGPQTTPLPVESFTFKENQLCGNTCQELCKHSIEQTEIADLPACDSLNPGYLQLVSKLKNPSGSCSVDVSAMWWERAGLKEPCIITACEYAVSLWKPLDTWQWKNIYTWHFTEVPVLQIVPVPDVCNLVCVALGNLEIREIRALFCSPDDGSEKQLLLKSGNIKAVLGLTKRRLVNSSGTLCDHQVEIMTFAEDGGNKEKQFLMPPEETVLTFAEVQGMQEALLGTTVMNNIVIWNLKTGQLLKKMHIDDSYQASVCHKAYSEMGLLFVVLSHPCAKESESLGSPVFQLIVINPKTTLNVGVMLYCLPQGQAGRFLEGDVKDHCAAAVLTSGAIAIWDLLLGHCTAFLPPVPDQNWSFVKWSGTDSHLLAGQKDGNIFIYRYL</sequence>
<dbReference type="Pfam" id="PF16756">
    <property type="entry name" value="PALB2_WD40"/>
    <property type="match status" value="1"/>
</dbReference>
<feature type="compositionally biased region" description="Polar residues" evidence="1">
    <location>
        <begin position="500"/>
        <end position="527"/>
    </location>
</feature>